<dbReference type="PROSITE" id="PS01124">
    <property type="entry name" value="HTH_ARAC_FAMILY_2"/>
    <property type="match status" value="1"/>
</dbReference>
<dbReference type="InterPro" id="IPR050204">
    <property type="entry name" value="AraC_XylS_family_regulators"/>
</dbReference>
<dbReference type="SMART" id="SM00342">
    <property type="entry name" value="HTH_ARAC"/>
    <property type="match status" value="1"/>
</dbReference>
<accession>A0A543PM17</accession>
<protein>
    <submittedName>
        <fullName evidence="7">AraC-like DNA-binding protein</fullName>
    </submittedName>
</protein>
<evidence type="ECO:0000256" key="2">
    <source>
        <dbReference type="ARBA" id="ARBA00023125"/>
    </source>
</evidence>
<sequence>MGAPIRREVIPPHPQASVRVLTHDFPSEICGWGYHPEYEIHLITKTRGSFIAGDHIGTFAPGHVSMMGPNLPHDWVSDLAEGQVAVDRDAVIQFSDEWIRGASQHLPELAEVSELLQRSTRGLVFSGATAWRAAETILACVHSHGVEQLAHLFKLLALFAHAPTDEYELVASEWLGRPTDPASRDAGEAGLSYILDNLTGDIRLSTAARLAYMSEPTFSKYFKTATGMTFSSMVKKLRIAYARRLLDTSDDSVAQIAERSGYHNMANFNRQFLAEVGSTPSAYRRLESDQKPPPELFSLGRRAPSQ</sequence>
<dbReference type="Pfam" id="PF12833">
    <property type="entry name" value="HTH_18"/>
    <property type="match status" value="1"/>
</dbReference>
<dbReference type="Proteomes" id="UP000320085">
    <property type="component" value="Unassembled WGS sequence"/>
</dbReference>
<keyword evidence="4" id="KW-0804">Transcription</keyword>
<evidence type="ECO:0000256" key="3">
    <source>
        <dbReference type="ARBA" id="ARBA00023159"/>
    </source>
</evidence>
<dbReference type="GO" id="GO:0003700">
    <property type="term" value="F:DNA-binding transcription factor activity"/>
    <property type="evidence" value="ECO:0007669"/>
    <property type="project" value="InterPro"/>
</dbReference>
<dbReference type="PROSITE" id="PS00041">
    <property type="entry name" value="HTH_ARAC_FAMILY_1"/>
    <property type="match status" value="1"/>
</dbReference>
<comment type="caution">
    <text evidence="7">The sequence shown here is derived from an EMBL/GenBank/DDBJ whole genome shotgun (WGS) entry which is preliminary data.</text>
</comment>
<dbReference type="InterPro" id="IPR018060">
    <property type="entry name" value="HTH_AraC"/>
</dbReference>
<evidence type="ECO:0000313" key="8">
    <source>
        <dbReference type="Proteomes" id="UP000320085"/>
    </source>
</evidence>
<dbReference type="CDD" id="cd06976">
    <property type="entry name" value="cupin_MtlR-like_N"/>
    <property type="match status" value="1"/>
</dbReference>
<dbReference type="RefSeq" id="WP_246070311.1">
    <property type="nucleotide sequence ID" value="NZ_BAAAQC010000009.1"/>
</dbReference>
<organism evidence="7 8">
    <name type="scientific">Humibacillus xanthopallidus</name>
    <dbReference type="NCBI Taxonomy" id="412689"/>
    <lineage>
        <taxon>Bacteria</taxon>
        <taxon>Bacillati</taxon>
        <taxon>Actinomycetota</taxon>
        <taxon>Actinomycetes</taxon>
        <taxon>Micrococcales</taxon>
        <taxon>Intrasporangiaceae</taxon>
        <taxon>Humibacillus</taxon>
    </lineage>
</organism>
<evidence type="ECO:0000256" key="4">
    <source>
        <dbReference type="ARBA" id="ARBA00023163"/>
    </source>
</evidence>
<dbReference type="InterPro" id="IPR037923">
    <property type="entry name" value="HTH-like"/>
</dbReference>
<name>A0A543PM17_9MICO</name>
<feature type="region of interest" description="Disordered" evidence="5">
    <location>
        <begin position="285"/>
        <end position="306"/>
    </location>
</feature>
<dbReference type="GO" id="GO:0043565">
    <property type="term" value="F:sequence-specific DNA binding"/>
    <property type="evidence" value="ECO:0007669"/>
    <property type="project" value="InterPro"/>
</dbReference>
<dbReference type="InterPro" id="IPR009057">
    <property type="entry name" value="Homeodomain-like_sf"/>
</dbReference>
<evidence type="ECO:0000256" key="1">
    <source>
        <dbReference type="ARBA" id="ARBA00023015"/>
    </source>
</evidence>
<dbReference type="AlphaFoldDB" id="A0A543PM17"/>
<keyword evidence="3" id="KW-0010">Activator</keyword>
<proteinExistence type="predicted"/>
<evidence type="ECO:0000256" key="5">
    <source>
        <dbReference type="SAM" id="MobiDB-lite"/>
    </source>
</evidence>
<dbReference type="PANTHER" id="PTHR46796">
    <property type="entry name" value="HTH-TYPE TRANSCRIPTIONAL ACTIVATOR RHAS-RELATED"/>
    <property type="match status" value="1"/>
</dbReference>
<dbReference type="InterPro" id="IPR018062">
    <property type="entry name" value="HTH_AraC-typ_CS"/>
</dbReference>
<feature type="domain" description="HTH araC/xylS-type" evidence="6">
    <location>
        <begin position="188"/>
        <end position="286"/>
    </location>
</feature>
<gene>
    <name evidence="7" type="ORF">FHX52_4337</name>
</gene>
<dbReference type="Gene3D" id="1.10.10.60">
    <property type="entry name" value="Homeodomain-like"/>
    <property type="match status" value="2"/>
</dbReference>
<reference evidence="7 8" key="1">
    <citation type="submission" date="2019-06" db="EMBL/GenBank/DDBJ databases">
        <title>Sequencing the genomes of 1000 actinobacteria strains.</title>
        <authorList>
            <person name="Klenk H.-P."/>
        </authorList>
    </citation>
    <scope>NUCLEOTIDE SEQUENCE [LARGE SCALE GENOMIC DNA]</scope>
    <source>
        <strain evidence="7 8">DSM 21776</strain>
    </source>
</reference>
<dbReference type="SUPFAM" id="SSF46689">
    <property type="entry name" value="Homeodomain-like"/>
    <property type="match status" value="2"/>
</dbReference>
<keyword evidence="1" id="KW-0805">Transcription regulation</keyword>
<evidence type="ECO:0000313" key="7">
    <source>
        <dbReference type="EMBL" id="TQN45105.1"/>
    </source>
</evidence>
<evidence type="ECO:0000259" key="6">
    <source>
        <dbReference type="PROSITE" id="PS01124"/>
    </source>
</evidence>
<dbReference type="SUPFAM" id="SSF51215">
    <property type="entry name" value="Regulatory protein AraC"/>
    <property type="match status" value="1"/>
</dbReference>
<keyword evidence="2 7" id="KW-0238">DNA-binding</keyword>
<dbReference type="EMBL" id="VFQF01000003">
    <property type="protein sequence ID" value="TQN45105.1"/>
    <property type="molecule type" value="Genomic_DNA"/>
</dbReference>